<evidence type="ECO:0000259" key="4">
    <source>
        <dbReference type="Pfam" id="PF01055"/>
    </source>
</evidence>
<dbReference type="InterPro" id="IPR017853">
    <property type="entry name" value="GH"/>
</dbReference>
<dbReference type="InterPro" id="IPR025887">
    <property type="entry name" value="Glyco_hydro_31_N_dom"/>
</dbReference>
<dbReference type="InterPro" id="IPR000322">
    <property type="entry name" value="Glyco_hydro_31_TIM"/>
</dbReference>
<dbReference type="Gene3D" id="2.60.40.1760">
    <property type="entry name" value="glycosyl hydrolase (family 31)"/>
    <property type="match status" value="1"/>
</dbReference>
<dbReference type="Proteomes" id="UP000323386">
    <property type="component" value="Unassembled WGS sequence"/>
</dbReference>
<dbReference type="SUPFAM" id="SSF51011">
    <property type="entry name" value="Glycosyl hydrolase domain"/>
    <property type="match status" value="1"/>
</dbReference>
<dbReference type="Gene3D" id="3.20.20.80">
    <property type="entry name" value="Glycosidases"/>
    <property type="match status" value="1"/>
</dbReference>
<gene>
    <name evidence="7" type="ORF">PSFLO_02461</name>
</gene>
<feature type="chain" id="PRO_5022800456" evidence="3">
    <location>
        <begin position="22"/>
        <end position="925"/>
    </location>
</feature>
<dbReference type="CDD" id="cd14752">
    <property type="entry name" value="GH31_N"/>
    <property type="match status" value="1"/>
</dbReference>
<keyword evidence="3" id="KW-0732">Signal</keyword>
<keyword evidence="8" id="KW-1185">Reference proteome</keyword>
<dbReference type="Gene3D" id="2.60.40.1180">
    <property type="entry name" value="Golgi alpha-mannosidase II"/>
    <property type="match status" value="2"/>
</dbReference>
<dbReference type="CDD" id="cd06602">
    <property type="entry name" value="GH31_MGAM_SI_GAA"/>
    <property type="match status" value="1"/>
</dbReference>
<dbReference type="OrthoDB" id="5839090at2759"/>
<dbReference type="SUPFAM" id="SSF74650">
    <property type="entry name" value="Galactose mutarotase-like"/>
    <property type="match status" value="1"/>
</dbReference>
<dbReference type="AlphaFoldDB" id="A0A5C3F0L8"/>
<feature type="domain" description="Glycoside hydrolase family 31 TIM barrel" evidence="4">
    <location>
        <begin position="298"/>
        <end position="704"/>
    </location>
</feature>
<evidence type="ECO:0000259" key="6">
    <source>
        <dbReference type="Pfam" id="PF21365"/>
    </source>
</evidence>
<dbReference type="SUPFAM" id="SSF51445">
    <property type="entry name" value="(Trans)glycosidases"/>
    <property type="match status" value="1"/>
</dbReference>
<feature type="domain" description="Glycosyl hydrolase family 31 C-terminal" evidence="6">
    <location>
        <begin position="712"/>
        <end position="799"/>
    </location>
</feature>
<feature type="domain" description="Glycoside hydrolase family 31 N-terminal" evidence="5">
    <location>
        <begin position="124"/>
        <end position="247"/>
    </location>
</feature>
<evidence type="ECO:0000259" key="5">
    <source>
        <dbReference type="Pfam" id="PF13802"/>
    </source>
</evidence>
<dbReference type="Pfam" id="PF01055">
    <property type="entry name" value="Glyco_hydro_31_2nd"/>
    <property type="match status" value="1"/>
</dbReference>
<proteinExistence type="inferred from homology"/>
<dbReference type="EMBL" id="OOIP01000005">
    <property type="protein sequence ID" value="SPO36989.1"/>
    <property type="molecule type" value="Genomic_DNA"/>
</dbReference>
<evidence type="ECO:0000256" key="2">
    <source>
        <dbReference type="RuleBase" id="RU361185"/>
    </source>
</evidence>
<dbReference type="GO" id="GO:0030246">
    <property type="term" value="F:carbohydrate binding"/>
    <property type="evidence" value="ECO:0007669"/>
    <property type="project" value="InterPro"/>
</dbReference>
<dbReference type="Pfam" id="PF21365">
    <property type="entry name" value="Glyco_hydro_31_3rd"/>
    <property type="match status" value="1"/>
</dbReference>
<evidence type="ECO:0000313" key="7">
    <source>
        <dbReference type="EMBL" id="SPO36989.1"/>
    </source>
</evidence>
<dbReference type="GO" id="GO:0004553">
    <property type="term" value="F:hydrolase activity, hydrolyzing O-glycosyl compounds"/>
    <property type="evidence" value="ECO:0007669"/>
    <property type="project" value="InterPro"/>
</dbReference>
<dbReference type="Pfam" id="PF13802">
    <property type="entry name" value="Gal_mutarotas_2"/>
    <property type="match status" value="1"/>
</dbReference>
<evidence type="ECO:0000256" key="3">
    <source>
        <dbReference type="SAM" id="SignalP"/>
    </source>
</evidence>
<dbReference type="InterPro" id="IPR011013">
    <property type="entry name" value="Gal_mutarotase_sf_dom"/>
</dbReference>
<dbReference type="PANTHER" id="PTHR22762:SF95">
    <property type="entry name" value="ALPHA_BETA-GLUCOSIDASE AGDC-RELATED"/>
    <property type="match status" value="1"/>
</dbReference>
<dbReference type="InterPro" id="IPR013780">
    <property type="entry name" value="Glyco_hydro_b"/>
</dbReference>
<sequence length="925" mass="102639">MRTSFAALASLVALATSLAAANPVLVPRQDAKEVPPKFIPSPVEHTADVDSCPGYAASDVKTTAHGLTATLRLAGDPCSAYGPDYPVLKLAVNYDSQDRLRVRITDAENKAHVVPQDIGRYPEFGSTGVSKDKSKLKFEHVDSPFSFKVSRGDEVLFDTAGSPLIFEEQYVRLRTSLPENASIYGVGDHNDNLRLPITQANYSRTLWARDAYGVPSRTNLYGSHPIYFDHRLTDSGPSTHGVFLLTSNGLDVKFPDGGRALEYNTLGGIIDLFFMQGPDPTSVAKQYTDVIGRPVGSPYWGLGLHQCRYGYRDVYEVAEVVANYSAAGIPLETMWTDIDYMDKRAIFTTNPDNYPLDKVRSLVDTLHDNDQHYVLMIDPAMAVRDNYPSLERAKEQDVLLKNEDGSLYDSGVVWPGRVVFPDWFAANTSKWWTSEVERFFSPKTGVDVDAIWIDMNEPASFLPYLEANPDRVSEEKNLPPVAPPVRNPPPRVPGFFQKRQSDEASAQLDNKWLYPPYRINDVRAAPSGADGVVDAGVSKNISDFTASTALVHANGEREYDVHNIYGHMMGAETRKALLNRRPGERPLIITRSTFAGSGNSTGKWLGDNLSEWAGYTSTIRQMLAFASIYQIPVVGADTCGFGNNATETLCARWAFLGAFSPFFRNHNGEPPNIGQEFYRWPLVTEAAKKALDIRYRLLDYLYTALHEAEQTGKPVLSPLFYKHPADAQTFGIETQFYYGDHLLVSPAMAENSTTAEFYVPDDLFYDFFTLQPVRGEGKNVTQKAEYTDIPLHIRGGAVVPMRSEGAMTTTELRTRDFTLVVAPDAEGRASGYLRLDDGVSIHSKTASDIRFAFADDKLTVDGSFGYRTKVHFDKVVFANVDRARSAVLGGKKVDAKSVVYSAENRTLTLSGLKFKIQRGFTIRLE</sequence>
<keyword evidence="2" id="KW-0378">Hydrolase</keyword>
<evidence type="ECO:0000256" key="1">
    <source>
        <dbReference type="ARBA" id="ARBA00007806"/>
    </source>
</evidence>
<organism evidence="7 8">
    <name type="scientific">Pseudozyma flocculosa</name>
    <dbReference type="NCBI Taxonomy" id="84751"/>
    <lineage>
        <taxon>Eukaryota</taxon>
        <taxon>Fungi</taxon>
        <taxon>Dikarya</taxon>
        <taxon>Basidiomycota</taxon>
        <taxon>Ustilaginomycotina</taxon>
        <taxon>Ustilaginomycetes</taxon>
        <taxon>Ustilaginales</taxon>
        <taxon>Ustilaginaceae</taxon>
        <taxon>Pseudozyma</taxon>
    </lineage>
</organism>
<name>A0A5C3F0L8_9BASI</name>
<dbReference type="GO" id="GO:0005975">
    <property type="term" value="P:carbohydrate metabolic process"/>
    <property type="evidence" value="ECO:0007669"/>
    <property type="project" value="InterPro"/>
</dbReference>
<keyword evidence="2" id="KW-0326">Glycosidase</keyword>
<dbReference type="PANTHER" id="PTHR22762">
    <property type="entry name" value="ALPHA-GLUCOSIDASE"/>
    <property type="match status" value="1"/>
</dbReference>
<feature type="signal peptide" evidence="3">
    <location>
        <begin position="1"/>
        <end position="21"/>
    </location>
</feature>
<protein>
    <submittedName>
        <fullName evidence="7">Related to Probable alpha/beta-glucosidase agdC</fullName>
    </submittedName>
</protein>
<comment type="similarity">
    <text evidence="1 2">Belongs to the glycosyl hydrolase 31 family.</text>
</comment>
<accession>A0A5C3F0L8</accession>
<reference evidence="7 8" key="1">
    <citation type="submission" date="2018-03" db="EMBL/GenBank/DDBJ databases">
        <authorList>
            <person name="Guldener U."/>
        </authorList>
    </citation>
    <scope>NUCLEOTIDE SEQUENCE [LARGE SCALE GENOMIC DNA]</scope>
    <source>
        <strain evidence="7 8">DAOM196992</strain>
    </source>
</reference>
<dbReference type="InterPro" id="IPR048395">
    <property type="entry name" value="Glyco_hydro_31_C"/>
</dbReference>
<evidence type="ECO:0000313" key="8">
    <source>
        <dbReference type="Proteomes" id="UP000323386"/>
    </source>
</evidence>